<evidence type="ECO:0000313" key="2">
    <source>
        <dbReference type="Proteomes" id="UP000199073"/>
    </source>
</evidence>
<keyword evidence="2" id="KW-1185">Reference proteome</keyword>
<dbReference type="SUPFAM" id="SSF51182">
    <property type="entry name" value="RmlC-like cupins"/>
    <property type="match status" value="1"/>
</dbReference>
<evidence type="ECO:0008006" key="3">
    <source>
        <dbReference type="Google" id="ProtNLM"/>
    </source>
</evidence>
<accession>A0A1H0U667</accession>
<evidence type="ECO:0000313" key="1">
    <source>
        <dbReference type="EMBL" id="SDP61326.1"/>
    </source>
</evidence>
<dbReference type="AlphaFoldDB" id="A0A1H0U667"/>
<protein>
    <recommendedName>
        <fullName evidence="3">Cupin domain-containing protein</fullName>
    </recommendedName>
</protein>
<dbReference type="Proteomes" id="UP000199073">
    <property type="component" value="Unassembled WGS sequence"/>
</dbReference>
<dbReference type="STRING" id="91360.SAMN05660330_03382"/>
<sequence>MKNIVIIFVGISLMALGFILLPNTGAASEQDNNIAKVLLDNERVKVVENIRHPGALAPMHSHKAYIAYFFSACKIKVTTPDGKVVEKSIPAGKLVWSNGVTHEVEVLGNTDLHSLHIQFKD</sequence>
<dbReference type="RefSeq" id="WP_092224958.1">
    <property type="nucleotide sequence ID" value="NZ_FNJI01000029.1"/>
</dbReference>
<organism evidence="1 2">
    <name type="scientific">Desulforhopalus singaporensis</name>
    <dbReference type="NCBI Taxonomy" id="91360"/>
    <lineage>
        <taxon>Bacteria</taxon>
        <taxon>Pseudomonadati</taxon>
        <taxon>Thermodesulfobacteriota</taxon>
        <taxon>Desulfobulbia</taxon>
        <taxon>Desulfobulbales</taxon>
        <taxon>Desulfocapsaceae</taxon>
        <taxon>Desulforhopalus</taxon>
    </lineage>
</organism>
<gene>
    <name evidence="1" type="ORF">SAMN05660330_03382</name>
</gene>
<proteinExistence type="predicted"/>
<dbReference type="OrthoDB" id="9800684at2"/>
<dbReference type="InterPro" id="IPR014710">
    <property type="entry name" value="RmlC-like_jellyroll"/>
</dbReference>
<reference evidence="1 2" key="1">
    <citation type="submission" date="2016-10" db="EMBL/GenBank/DDBJ databases">
        <authorList>
            <person name="de Groot N.N."/>
        </authorList>
    </citation>
    <scope>NUCLEOTIDE SEQUENCE [LARGE SCALE GENOMIC DNA]</scope>
    <source>
        <strain evidence="1 2">DSM 12130</strain>
    </source>
</reference>
<dbReference type="EMBL" id="FNJI01000029">
    <property type="protein sequence ID" value="SDP61326.1"/>
    <property type="molecule type" value="Genomic_DNA"/>
</dbReference>
<name>A0A1H0U667_9BACT</name>
<dbReference type="Gene3D" id="2.60.120.10">
    <property type="entry name" value="Jelly Rolls"/>
    <property type="match status" value="1"/>
</dbReference>
<dbReference type="InterPro" id="IPR011051">
    <property type="entry name" value="RmlC_Cupin_sf"/>
</dbReference>